<evidence type="ECO:0000313" key="2">
    <source>
        <dbReference type="Proteomes" id="UP000187148"/>
    </source>
</evidence>
<sequence>MNIACLGWGSLIWKADDLPMASRWHADGPRLPIEFSRVGDGGELATAICINAPAVPVHWAFLNTGDLELATAALRKREQIPDSREDGVGSLVLAGNMDGALATWAAAKQLDAVIWTALPPRFNGIEGRIPCVDDALAYLRSLTGDTLSHAQDYICRVPAVFDTPYRRAIREQLGWPC</sequence>
<dbReference type="Proteomes" id="UP000187148">
    <property type="component" value="Chromosome"/>
</dbReference>
<protein>
    <submittedName>
        <fullName evidence="1">Uncharacterized protein</fullName>
    </submittedName>
</protein>
<dbReference type="RefSeq" id="WP_054802914.1">
    <property type="nucleotide sequence ID" value="NZ_CP019445.1"/>
</dbReference>
<name>A0A807LLR3_9ENTR</name>
<accession>A0A807LLR3</accession>
<dbReference type="EMBL" id="CP019445">
    <property type="protein sequence ID" value="APZ06222.1"/>
    <property type="molecule type" value="Genomic_DNA"/>
</dbReference>
<keyword evidence="2" id="KW-1185">Reference proteome</keyword>
<proteinExistence type="predicted"/>
<dbReference type="AlphaFoldDB" id="A0A807LLR3"/>
<evidence type="ECO:0000313" key="1">
    <source>
        <dbReference type="EMBL" id="APZ06222.1"/>
    </source>
</evidence>
<organism evidence="1 2">
    <name type="scientific">Kosakonia cowanii JCM 10956 = DSM 18146</name>
    <dbReference type="NCBI Taxonomy" id="1300165"/>
    <lineage>
        <taxon>Bacteria</taxon>
        <taxon>Pseudomonadati</taxon>
        <taxon>Pseudomonadota</taxon>
        <taxon>Gammaproteobacteria</taxon>
        <taxon>Enterobacterales</taxon>
        <taxon>Enterobacteriaceae</taxon>
        <taxon>Kosakonia</taxon>
    </lineage>
</organism>
<reference evidence="1 2" key="1">
    <citation type="submission" date="2017-01" db="EMBL/GenBank/DDBJ databases">
        <authorList>
            <person name="Cao J.-M."/>
        </authorList>
    </citation>
    <scope>NUCLEOTIDE SEQUENCE [LARGE SCALE GENOMIC DNA]</scope>
    <source>
        <strain evidence="1 2">888-76</strain>
    </source>
</reference>
<dbReference type="KEGG" id="kco:BWI95_14810"/>
<gene>
    <name evidence="1" type="ORF">BWI95_14810</name>
</gene>